<evidence type="ECO:0000313" key="3">
    <source>
        <dbReference type="Proteomes" id="UP001419910"/>
    </source>
</evidence>
<accession>A0ABU9XY60</accession>
<dbReference type="SUPFAM" id="SSF51338">
    <property type="entry name" value="Composite domain of metallo-dependent hydrolases"/>
    <property type="match status" value="1"/>
</dbReference>
<dbReference type="InterPro" id="IPR011059">
    <property type="entry name" value="Metal-dep_hydrolase_composite"/>
</dbReference>
<evidence type="ECO:0000313" key="2">
    <source>
        <dbReference type="EMBL" id="MEN2788481.1"/>
    </source>
</evidence>
<protein>
    <submittedName>
        <fullName evidence="2">Amidohydrolase family protein</fullName>
    </submittedName>
</protein>
<dbReference type="RefSeq" id="WP_343890484.1">
    <property type="nucleotide sequence ID" value="NZ_BAAAEH010000035.1"/>
</dbReference>
<keyword evidence="3" id="KW-1185">Reference proteome</keyword>
<dbReference type="Proteomes" id="UP001419910">
    <property type="component" value="Unassembled WGS sequence"/>
</dbReference>
<evidence type="ECO:0000259" key="1">
    <source>
        <dbReference type="Pfam" id="PF07969"/>
    </source>
</evidence>
<gene>
    <name evidence="2" type="ORF">ABC974_02495</name>
</gene>
<dbReference type="InterPro" id="IPR013108">
    <property type="entry name" value="Amidohydro_3"/>
</dbReference>
<dbReference type="Gene3D" id="3.10.310.70">
    <property type="match status" value="1"/>
</dbReference>
<name>A0ABU9XY60_9SPHN</name>
<organism evidence="2 3">
    <name type="scientific">Sphingomonas oligophenolica</name>
    <dbReference type="NCBI Taxonomy" id="301154"/>
    <lineage>
        <taxon>Bacteria</taxon>
        <taxon>Pseudomonadati</taxon>
        <taxon>Pseudomonadota</taxon>
        <taxon>Alphaproteobacteria</taxon>
        <taxon>Sphingomonadales</taxon>
        <taxon>Sphingomonadaceae</taxon>
        <taxon>Sphingomonas</taxon>
    </lineage>
</organism>
<dbReference type="EMBL" id="JBDIME010000002">
    <property type="protein sequence ID" value="MEN2788481.1"/>
    <property type="molecule type" value="Genomic_DNA"/>
</dbReference>
<proteinExistence type="predicted"/>
<sequence>MARGLSDMLIRNAEIWRNGTLDLRIAAGRIAEIGRLEPRDGETLIDAHGGALLPGLHDHHLHLSALAVARASTRCGPPDVLNEADLAAALAEPGSGWLRGIGYHESVAGMLDAEALDRLSPRRPVRIQHRSGRMWFLNSHALALLLDRAPAPPGLEQRHGRWTGRLFDEDRWLRDALGSKPPGFAAIGAIFAEMGVTGLTDLSPANEPAIAAHFAAEQRRGALRQRCVMGGTLALAAGAFNEQLRLGPGKLHLHESALPDFDETVAFLTATHRQERVAAIHCVTETELVFALAALEAAGTRTGDRIEHASVAPDPLVEEIARLELRVVSQPHFIAERGDLYLREVEAVARPFLYRLAGLRRAGIVLAAGSDAPFGSFDPWAAMRAAVSRRTDDGETIGADEALTPEEALTLYLADPIDLARERRIEPGSAADLCLLDRPWGEARLRLGAGDVRMTVIDGSIVHDRIDQPDGARAARIDPAA</sequence>
<dbReference type="PANTHER" id="PTHR22642:SF2">
    <property type="entry name" value="PROTEIN LONG AFTER FAR-RED 3"/>
    <property type="match status" value="1"/>
</dbReference>
<dbReference type="Gene3D" id="2.30.40.10">
    <property type="entry name" value="Urease, subunit C, domain 1"/>
    <property type="match status" value="1"/>
</dbReference>
<dbReference type="PANTHER" id="PTHR22642">
    <property type="entry name" value="IMIDAZOLONEPROPIONASE"/>
    <property type="match status" value="1"/>
</dbReference>
<reference evidence="2 3" key="1">
    <citation type="submission" date="2024-05" db="EMBL/GenBank/DDBJ databases">
        <authorList>
            <person name="Liu Q."/>
            <person name="Xin Y.-H."/>
        </authorList>
    </citation>
    <scope>NUCLEOTIDE SEQUENCE [LARGE SCALE GENOMIC DNA]</scope>
    <source>
        <strain evidence="2 3">CGMCC 1.10181</strain>
    </source>
</reference>
<feature type="domain" description="Amidohydrolase 3" evidence="1">
    <location>
        <begin position="44"/>
        <end position="463"/>
    </location>
</feature>
<dbReference type="Pfam" id="PF07969">
    <property type="entry name" value="Amidohydro_3"/>
    <property type="match status" value="1"/>
</dbReference>
<dbReference type="SUPFAM" id="SSF51556">
    <property type="entry name" value="Metallo-dependent hydrolases"/>
    <property type="match status" value="1"/>
</dbReference>
<dbReference type="Gene3D" id="3.20.20.140">
    <property type="entry name" value="Metal-dependent hydrolases"/>
    <property type="match status" value="2"/>
</dbReference>
<comment type="caution">
    <text evidence="2">The sequence shown here is derived from an EMBL/GenBank/DDBJ whole genome shotgun (WGS) entry which is preliminary data.</text>
</comment>
<dbReference type="InterPro" id="IPR032466">
    <property type="entry name" value="Metal_Hydrolase"/>
</dbReference>